<evidence type="ECO:0000259" key="4">
    <source>
        <dbReference type="PROSITE" id="PS50949"/>
    </source>
</evidence>
<protein>
    <submittedName>
        <fullName evidence="5">GntR family transcriptional regulator</fullName>
    </submittedName>
</protein>
<dbReference type="InterPro" id="IPR011663">
    <property type="entry name" value="UTRA"/>
</dbReference>
<dbReference type="SUPFAM" id="SSF64288">
    <property type="entry name" value="Chorismate lyase-like"/>
    <property type="match status" value="1"/>
</dbReference>
<dbReference type="Proteomes" id="UP000067625">
    <property type="component" value="Chromosome"/>
</dbReference>
<dbReference type="InterPro" id="IPR000524">
    <property type="entry name" value="Tscrpt_reg_HTH_GntR"/>
</dbReference>
<dbReference type="GO" id="GO:0003700">
    <property type="term" value="F:DNA-binding transcription factor activity"/>
    <property type="evidence" value="ECO:0007669"/>
    <property type="project" value="InterPro"/>
</dbReference>
<dbReference type="InterPro" id="IPR028978">
    <property type="entry name" value="Chorismate_lyase_/UTRA_dom_sf"/>
</dbReference>
<keyword evidence="1" id="KW-0805">Transcription regulation</keyword>
<dbReference type="PROSITE" id="PS50949">
    <property type="entry name" value="HTH_GNTR"/>
    <property type="match status" value="1"/>
</dbReference>
<dbReference type="AlphaFoldDB" id="A0A0M4GA94"/>
<evidence type="ECO:0000313" key="5">
    <source>
        <dbReference type="EMBL" id="ALC82433.1"/>
    </source>
</evidence>
<organism evidence="5 6">
    <name type="scientific">Bacillus gobiensis</name>
    <dbReference type="NCBI Taxonomy" id="1441095"/>
    <lineage>
        <taxon>Bacteria</taxon>
        <taxon>Bacillati</taxon>
        <taxon>Bacillota</taxon>
        <taxon>Bacilli</taxon>
        <taxon>Bacillales</taxon>
        <taxon>Bacillaceae</taxon>
        <taxon>Bacillus</taxon>
    </lineage>
</organism>
<evidence type="ECO:0000256" key="2">
    <source>
        <dbReference type="ARBA" id="ARBA00023125"/>
    </source>
</evidence>
<dbReference type="GO" id="GO:0003677">
    <property type="term" value="F:DNA binding"/>
    <property type="evidence" value="ECO:0007669"/>
    <property type="project" value="UniProtKB-KW"/>
</dbReference>
<dbReference type="SMART" id="SM00866">
    <property type="entry name" value="UTRA"/>
    <property type="match status" value="1"/>
</dbReference>
<proteinExistence type="predicted"/>
<evidence type="ECO:0000256" key="1">
    <source>
        <dbReference type="ARBA" id="ARBA00023015"/>
    </source>
</evidence>
<dbReference type="Gene3D" id="1.10.10.10">
    <property type="entry name" value="Winged helix-like DNA-binding domain superfamily/Winged helix DNA-binding domain"/>
    <property type="match status" value="1"/>
</dbReference>
<dbReference type="SUPFAM" id="SSF46785">
    <property type="entry name" value="Winged helix' DNA-binding domain"/>
    <property type="match status" value="1"/>
</dbReference>
<dbReference type="GO" id="GO:0045892">
    <property type="term" value="P:negative regulation of DNA-templated transcription"/>
    <property type="evidence" value="ECO:0007669"/>
    <property type="project" value="TreeGrafter"/>
</dbReference>
<reference evidence="6" key="1">
    <citation type="submission" date="2015-08" db="EMBL/GenBank/DDBJ databases">
        <title>Genome sequencing project for genomic taxonomy and phylogenomics of Bacillus-like bacteria.</title>
        <authorList>
            <person name="Liu B."/>
            <person name="Wang J."/>
            <person name="Zhu Y."/>
            <person name="Liu G."/>
            <person name="Chen Q."/>
            <person name="Chen Z."/>
            <person name="Lan J."/>
            <person name="Che J."/>
            <person name="Ge C."/>
            <person name="Shi H."/>
            <person name="Pan Z."/>
            <person name="Liu X."/>
        </authorList>
    </citation>
    <scope>NUCLEOTIDE SEQUENCE [LARGE SCALE GENOMIC DNA]</scope>
    <source>
        <strain evidence="6">FJAT-4402</strain>
    </source>
</reference>
<dbReference type="Gene3D" id="3.40.1410.10">
    <property type="entry name" value="Chorismate lyase-like"/>
    <property type="match status" value="1"/>
</dbReference>
<dbReference type="PANTHER" id="PTHR44846">
    <property type="entry name" value="MANNOSYL-D-GLYCERATE TRANSPORT/METABOLISM SYSTEM REPRESSOR MNGR-RELATED"/>
    <property type="match status" value="1"/>
</dbReference>
<dbReference type="FunFam" id="1.10.10.10:FF:000079">
    <property type="entry name" value="GntR family transcriptional regulator"/>
    <property type="match status" value="1"/>
</dbReference>
<dbReference type="EMBL" id="CP012600">
    <property type="protein sequence ID" value="ALC82433.1"/>
    <property type="molecule type" value="Genomic_DNA"/>
</dbReference>
<dbReference type="OrthoDB" id="9815017at2"/>
<dbReference type="RefSeq" id="WP_053604221.1">
    <property type="nucleotide sequence ID" value="NZ_CP012600.1"/>
</dbReference>
<name>A0A0M4GA94_9BACI</name>
<dbReference type="Pfam" id="PF00392">
    <property type="entry name" value="GntR"/>
    <property type="match status" value="1"/>
</dbReference>
<dbReference type="PRINTS" id="PR00035">
    <property type="entry name" value="HTHGNTR"/>
</dbReference>
<gene>
    <name evidence="5" type="ORF">AM592_13200</name>
</gene>
<dbReference type="CDD" id="cd07377">
    <property type="entry name" value="WHTH_GntR"/>
    <property type="match status" value="1"/>
</dbReference>
<accession>A0A0M4GA94</accession>
<dbReference type="InterPro" id="IPR036388">
    <property type="entry name" value="WH-like_DNA-bd_sf"/>
</dbReference>
<sequence length="243" mass="27961">MYINKHSPVPIYHQIEEQLKAMIDKGELQPDMLLPSEREYSETFGISRMTVRQALSNLVSQGYLYRQKGKGTFVSKQKIKQPLQGLTSFTEDMKSRGRKPSSKLLRFEIIKADEHISNQLSRPYGASVYEIMRIRLADDIPMALETTYIPIDLLKGLTEADLKASLYEYVEKHLDSLISHARQELEAGIADAFEASHLDISKGTPVLLMKRISFLQNGTPFEYVKSVYRGDRYSFIFQMDRQK</sequence>
<evidence type="ECO:0000256" key="3">
    <source>
        <dbReference type="ARBA" id="ARBA00023163"/>
    </source>
</evidence>
<evidence type="ECO:0000313" key="6">
    <source>
        <dbReference type="Proteomes" id="UP000067625"/>
    </source>
</evidence>
<reference evidence="5 6" key="2">
    <citation type="journal article" date="2016" name="Int. J. Syst. Evol. Microbiol.">
        <title>Bacillus gobiensis sp. nov., isolated from a soil sample.</title>
        <authorList>
            <person name="Liu B."/>
            <person name="Liu G.H."/>
            <person name="Cetin S."/>
            <person name="Schumann P."/>
            <person name="Pan Z.Z."/>
            <person name="Chen Q.Q."/>
        </authorList>
    </citation>
    <scope>NUCLEOTIDE SEQUENCE [LARGE SCALE GENOMIC DNA]</scope>
    <source>
        <strain evidence="5 6">FJAT-4402</strain>
    </source>
</reference>
<keyword evidence="2" id="KW-0238">DNA-binding</keyword>
<dbReference type="STRING" id="1441095.AM592_13200"/>
<dbReference type="InterPro" id="IPR036390">
    <property type="entry name" value="WH_DNA-bd_sf"/>
</dbReference>
<keyword evidence="3" id="KW-0804">Transcription</keyword>
<dbReference type="PATRIC" id="fig|1441095.3.peg.2895"/>
<dbReference type="Pfam" id="PF07702">
    <property type="entry name" value="UTRA"/>
    <property type="match status" value="1"/>
</dbReference>
<keyword evidence="6" id="KW-1185">Reference proteome</keyword>
<dbReference type="PANTHER" id="PTHR44846:SF1">
    <property type="entry name" value="MANNOSYL-D-GLYCERATE TRANSPORT_METABOLISM SYSTEM REPRESSOR MNGR-RELATED"/>
    <property type="match status" value="1"/>
</dbReference>
<feature type="domain" description="HTH gntR-type" evidence="4">
    <location>
        <begin position="9"/>
        <end position="77"/>
    </location>
</feature>
<dbReference type="InterPro" id="IPR050679">
    <property type="entry name" value="Bact_HTH_transcr_reg"/>
</dbReference>
<dbReference type="SMART" id="SM00345">
    <property type="entry name" value="HTH_GNTR"/>
    <property type="match status" value="1"/>
</dbReference>